<dbReference type="AlphaFoldDB" id="A0A1V3A0N5"/>
<dbReference type="InterPro" id="IPR011742">
    <property type="entry name" value="CRISPR-assoc_prot_TM1812"/>
</dbReference>
<dbReference type="RefSeq" id="WP_077243800.1">
    <property type="nucleotide sequence ID" value="NZ_MUZR01000008.1"/>
</dbReference>
<dbReference type="InterPro" id="IPR013383">
    <property type="entry name" value="CRISPR-assoc_prot_DxTHG_CS"/>
</dbReference>
<gene>
    <name evidence="1" type="ORF">B1A74_03090</name>
</gene>
<dbReference type="NCBIfam" id="TIGR02221">
    <property type="entry name" value="cas_TM1812"/>
    <property type="match status" value="1"/>
</dbReference>
<comment type="caution">
    <text evidence="1">The sequence shown here is derived from an EMBL/GenBank/DDBJ whole genome shotgun (WGS) entry which is preliminary data.</text>
</comment>
<dbReference type="EMBL" id="MUZR01000008">
    <property type="protein sequence ID" value="OOC10948.1"/>
    <property type="molecule type" value="Genomic_DNA"/>
</dbReference>
<dbReference type="STRING" id="252474.B1A74_03090"/>
<keyword evidence="2" id="KW-1185">Reference proteome</keyword>
<dbReference type="OrthoDB" id="5793884at2"/>
<evidence type="ECO:0000313" key="1">
    <source>
        <dbReference type="EMBL" id="OOC10948.1"/>
    </source>
</evidence>
<reference evidence="1 2" key="1">
    <citation type="submission" date="2017-02" db="EMBL/GenBank/DDBJ databases">
        <title>Genomic diversity within the haloalkaliphilic genus Thioalkalivibrio.</title>
        <authorList>
            <person name="Ahn A.-C."/>
            <person name="Meier-Kolthoff J."/>
            <person name="Overmars L."/>
            <person name="Richter M."/>
            <person name="Woyke T."/>
            <person name="Sorokin D.Y."/>
            <person name="Muyzer G."/>
        </authorList>
    </citation>
    <scope>NUCLEOTIDE SEQUENCE [LARGE SCALE GENOMIC DNA]</scope>
    <source>
        <strain evidence="1 2">HL17</strain>
    </source>
</reference>
<accession>A0A1V3A0N5</accession>
<dbReference type="Proteomes" id="UP000189177">
    <property type="component" value="Unassembled WGS sequence"/>
</dbReference>
<sequence>MHSLSTFLGRGRYSEATGYRTASYAFPGGSIRVSPFFGLELAKELMPDRLVILGTSGSMWSVLVEHLADQGDNRRENERLELLEAESHHRVSEEQLAPLTALAQEATGMDVELRLIPEARDDREQMRILQGIAESIPRGRVDLDLTHGFRHLGMLGFLSAYFLEALRSIQVNHLWYGALDMTPSDGPDQGMTPVLQLDGLDGVHRWIEALTRFDASGDYGVFGPLLARDGLPSDKARALAEAHFHQTTLNIPAARQRLQTVLKELEETELSGASALFREKLIERLSWARSDNLGNNQRALALRALRRRDYPRAAIFGFEAFLTSLCIEQGETPTNYKAREQIRDAFSKRVNKEEPDWKRDAWHLLRELRNAMAHGTPPRNSKVRQIMHDRERLQRELEAAINRLNNT</sequence>
<proteinExistence type="predicted"/>
<protein>
    <submittedName>
        <fullName evidence="1">CRISPR-associated protein</fullName>
    </submittedName>
</protein>
<dbReference type="NCBIfam" id="TIGR02549">
    <property type="entry name" value="CRISPR_DxTHG"/>
    <property type="match status" value="1"/>
</dbReference>
<evidence type="ECO:0000313" key="2">
    <source>
        <dbReference type="Proteomes" id="UP000189177"/>
    </source>
</evidence>
<organism evidence="1 2">
    <name type="scientific">Thioalkalivibrio halophilus</name>
    <dbReference type="NCBI Taxonomy" id="252474"/>
    <lineage>
        <taxon>Bacteria</taxon>
        <taxon>Pseudomonadati</taxon>
        <taxon>Pseudomonadota</taxon>
        <taxon>Gammaproteobacteria</taxon>
        <taxon>Chromatiales</taxon>
        <taxon>Ectothiorhodospiraceae</taxon>
        <taxon>Thioalkalivibrio</taxon>
    </lineage>
</organism>
<name>A0A1V3A0N5_9GAMM</name>